<comment type="caution">
    <text evidence="2">The sequence shown here is derived from an EMBL/GenBank/DDBJ whole genome shotgun (WGS) entry which is preliminary data.</text>
</comment>
<evidence type="ECO:0000313" key="2">
    <source>
        <dbReference type="EMBL" id="MCU6790227.1"/>
    </source>
</evidence>
<dbReference type="InterPro" id="IPR041657">
    <property type="entry name" value="HTH_17"/>
</dbReference>
<dbReference type="EMBL" id="JAOQJE010000018">
    <property type="protein sequence ID" value="MCU6790227.1"/>
    <property type="molecule type" value="Genomic_DNA"/>
</dbReference>
<dbReference type="InterPro" id="IPR010093">
    <property type="entry name" value="SinI_DNA-bd"/>
</dbReference>
<name>A0ABT2U8F7_9FIRM</name>
<evidence type="ECO:0000259" key="1">
    <source>
        <dbReference type="Pfam" id="PF12728"/>
    </source>
</evidence>
<proteinExistence type="predicted"/>
<feature type="domain" description="Helix-turn-helix" evidence="1">
    <location>
        <begin position="15"/>
        <end position="65"/>
    </location>
</feature>
<dbReference type="RefSeq" id="WP_147574564.1">
    <property type="nucleotide sequence ID" value="NZ_JAOQJE010000018.1"/>
</dbReference>
<dbReference type="Proteomes" id="UP001652397">
    <property type="component" value="Unassembled WGS sequence"/>
</dbReference>
<dbReference type="NCBIfam" id="TIGR01764">
    <property type="entry name" value="excise"/>
    <property type="match status" value="1"/>
</dbReference>
<sequence>MCTQKHSILNDLPLVLTVTQVSQVLQISRRVAYGLIKSGELLHIRVGKQIRVYRGALEEYIKKNS</sequence>
<organism evidence="2 3">
    <name type="scientific">Agathobaculum ammoniilyticum</name>
    <dbReference type="NCBI Taxonomy" id="2981778"/>
    <lineage>
        <taxon>Bacteria</taxon>
        <taxon>Bacillati</taxon>
        <taxon>Bacillota</taxon>
        <taxon>Clostridia</taxon>
        <taxon>Eubacteriales</taxon>
        <taxon>Butyricicoccaceae</taxon>
        <taxon>Agathobaculum</taxon>
    </lineage>
</organism>
<evidence type="ECO:0000313" key="3">
    <source>
        <dbReference type="Proteomes" id="UP001652397"/>
    </source>
</evidence>
<accession>A0ABT2U8F7</accession>
<dbReference type="Pfam" id="PF12728">
    <property type="entry name" value="HTH_17"/>
    <property type="match status" value="1"/>
</dbReference>
<gene>
    <name evidence="2" type="ORF">OCV66_14170</name>
</gene>
<reference evidence="2 3" key="1">
    <citation type="journal article" date="2021" name="ISME Commun">
        <title>Automated analysis of genomic sequences facilitates high-throughput and comprehensive description of bacteria.</title>
        <authorList>
            <person name="Hitch T.C.A."/>
        </authorList>
    </citation>
    <scope>NUCLEOTIDE SEQUENCE [LARGE SCALE GENOMIC DNA]</scope>
    <source>
        <strain evidence="2 3">Sanger_34</strain>
    </source>
</reference>
<keyword evidence="3" id="KW-1185">Reference proteome</keyword>
<protein>
    <submittedName>
        <fullName evidence="2">Helix-turn-helix domain-containing protein</fullName>
    </submittedName>
</protein>